<feature type="signal peptide" evidence="1">
    <location>
        <begin position="1"/>
        <end position="27"/>
    </location>
</feature>
<evidence type="ECO:0000313" key="2">
    <source>
        <dbReference type="EMBL" id="AUB83926.1"/>
    </source>
</evidence>
<proteinExistence type="predicted"/>
<reference evidence="2 3" key="1">
    <citation type="submission" date="2017-03" db="EMBL/GenBank/DDBJ databases">
        <title>Complete genome sequence of Candidatus 'Thiodictyon syntrophicum' sp. nov. strain Cad16T, a photolithoautotroph purple sulfur bacterium isolated from an alpine meromictic lake.</title>
        <authorList>
            <person name="Luedin S.M."/>
            <person name="Pothier J.F."/>
            <person name="Danza F."/>
            <person name="Storelli N."/>
            <person name="Wittwer M."/>
            <person name="Tonolla M."/>
        </authorList>
    </citation>
    <scope>NUCLEOTIDE SEQUENCE [LARGE SCALE GENOMIC DNA]</scope>
    <source>
        <strain evidence="2 3">Cad16T</strain>
    </source>
</reference>
<keyword evidence="1" id="KW-0732">Signal</keyword>
<feature type="chain" id="PRO_5014940360" evidence="1">
    <location>
        <begin position="28"/>
        <end position="179"/>
    </location>
</feature>
<evidence type="ECO:0000256" key="1">
    <source>
        <dbReference type="SAM" id="SignalP"/>
    </source>
</evidence>
<dbReference type="EMBL" id="CP020370">
    <property type="protein sequence ID" value="AUB83926.1"/>
    <property type="molecule type" value="Genomic_DNA"/>
</dbReference>
<accession>A0A2K8UEC6</accession>
<evidence type="ECO:0000313" key="3">
    <source>
        <dbReference type="Proteomes" id="UP000232638"/>
    </source>
</evidence>
<dbReference type="AlphaFoldDB" id="A0A2K8UEC6"/>
<dbReference type="Proteomes" id="UP000232638">
    <property type="component" value="Chromosome"/>
</dbReference>
<name>A0A2K8UEC6_9GAMM</name>
<gene>
    <name evidence="2" type="ORF">THSYN_25330</name>
</gene>
<dbReference type="PROSITE" id="PS51257">
    <property type="entry name" value="PROKAR_LIPOPROTEIN"/>
    <property type="match status" value="1"/>
</dbReference>
<organism evidence="2 3">
    <name type="scientific">Candidatus Thiodictyon syntrophicum</name>
    <dbReference type="NCBI Taxonomy" id="1166950"/>
    <lineage>
        <taxon>Bacteria</taxon>
        <taxon>Pseudomonadati</taxon>
        <taxon>Pseudomonadota</taxon>
        <taxon>Gammaproteobacteria</taxon>
        <taxon>Chromatiales</taxon>
        <taxon>Chromatiaceae</taxon>
        <taxon>Thiodictyon</taxon>
    </lineage>
</organism>
<keyword evidence="3" id="KW-1185">Reference proteome</keyword>
<sequence>MTRAVRLGLADCRATALLVLALALGLAGCDAPVRGQAAAEIARDGFARDPRAVRAMVGQRIEVRGFVDHGNLYGDSGAREILAEYWSGEGTTPGTWRFDLKSAADDALGHGFAVIVPNGPGRDALLRRLVADARAGRPTAVLVRGRLSTFAAPTNLRRLTGLVLVLESPGDLVPGPPGL</sequence>
<protein>
    <submittedName>
        <fullName evidence="2">Uncharacterized protein</fullName>
    </submittedName>
</protein>
<dbReference type="KEGG" id="tsy:THSYN_25330"/>